<feature type="transmembrane region" description="Helical" evidence="1">
    <location>
        <begin position="116"/>
        <end position="135"/>
    </location>
</feature>
<keyword evidence="1" id="KW-0812">Transmembrane</keyword>
<protein>
    <recommendedName>
        <fullName evidence="4">DoxX family protein</fullName>
    </recommendedName>
</protein>
<dbReference type="AlphaFoldDB" id="A0A6M8HED5"/>
<accession>A0A6M8HED5</accession>
<evidence type="ECO:0008006" key="4">
    <source>
        <dbReference type="Google" id="ProtNLM"/>
    </source>
</evidence>
<dbReference type="Proteomes" id="UP000500767">
    <property type="component" value="Chromosome"/>
</dbReference>
<gene>
    <name evidence="2" type="ORF">HN018_00790</name>
</gene>
<dbReference type="KEGG" id="lck:HN018_00790"/>
<evidence type="ECO:0000256" key="1">
    <source>
        <dbReference type="SAM" id="Phobius"/>
    </source>
</evidence>
<feature type="transmembrane region" description="Helical" evidence="1">
    <location>
        <begin position="20"/>
        <end position="38"/>
    </location>
</feature>
<keyword evidence="1" id="KW-1133">Transmembrane helix</keyword>
<feature type="transmembrane region" description="Helical" evidence="1">
    <location>
        <begin position="50"/>
        <end position="70"/>
    </location>
</feature>
<proteinExistence type="predicted"/>
<sequence>MIAQQARVRTWQLVSRDILIVYYAIFGALHILLPDVFAPLLHSGIPLPRAASGLTGVFELVAVVGMGCGVWRRMAGLALAVYAAVAVPVWVDPAGLSSHVWQAWIAYVYEWLQVDLRLILIWMAMFASTFIAFPFRSAR</sequence>
<feature type="transmembrane region" description="Helical" evidence="1">
    <location>
        <begin position="77"/>
        <end position="96"/>
    </location>
</feature>
<reference evidence="2 3" key="1">
    <citation type="journal article" date="2014" name="World J. Microbiol. Biotechnol.">
        <title>Biodiversity and physiological characteristics of Antarctic and Arctic lichens-associated bacteria.</title>
        <authorList>
            <person name="Lee Y.M."/>
            <person name="Kim E.H."/>
            <person name="Lee H.K."/>
            <person name="Hong S.G."/>
        </authorList>
    </citation>
    <scope>NUCLEOTIDE SEQUENCE [LARGE SCALE GENOMIC DNA]</scope>
    <source>
        <strain evidence="2 3">PAMC 26569</strain>
    </source>
</reference>
<evidence type="ECO:0000313" key="2">
    <source>
        <dbReference type="EMBL" id="QKE88780.1"/>
    </source>
</evidence>
<name>A0A6M8HED5_9PROT</name>
<dbReference type="EMBL" id="CP053708">
    <property type="protein sequence ID" value="QKE88780.1"/>
    <property type="molecule type" value="Genomic_DNA"/>
</dbReference>
<organism evidence="2 3">
    <name type="scientific">Lichenicola cladoniae</name>
    <dbReference type="NCBI Taxonomy" id="1484109"/>
    <lineage>
        <taxon>Bacteria</taxon>
        <taxon>Pseudomonadati</taxon>
        <taxon>Pseudomonadota</taxon>
        <taxon>Alphaproteobacteria</taxon>
        <taxon>Acetobacterales</taxon>
        <taxon>Acetobacteraceae</taxon>
        <taxon>Lichenicola</taxon>
    </lineage>
</organism>
<keyword evidence="3" id="KW-1185">Reference proteome</keyword>
<keyword evidence="1" id="KW-0472">Membrane</keyword>
<evidence type="ECO:0000313" key="3">
    <source>
        <dbReference type="Proteomes" id="UP000500767"/>
    </source>
</evidence>
<dbReference type="RefSeq" id="WP_171832742.1">
    <property type="nucleotide sequence ID" value="NZ_CP053708.1"/>
</dbReference>